<comment type="caution">
    <text evidence="8">The sequence shown here is derived from an EMBL/GenBank/DDBJ whole genome shotgun (WGS) entry which is preliminary data.</text>
</comment>
<organism evidence="8 9">
    <name type="scientific">Herminiimonas contaminans</name>
    <dbReference type="NCBI Taxonomy" id="1111140"/>
    <lineage>
        <taxon>Bacteria</taxon>
        <taxon>Pseudomonadati</taxon>
        <taxon>Pseudomonadota</taxon>
        <taxon>Betaproteobacteria</taxon>
        <taxon>Burkholderiales</taxon>
        <taxon>Oxalobacteraceae</taxon>
        <taxon>Herminiimonas</taxon>
    </lineage>
</organism>
<evidence type="ECO:0000313" key="8">
    <source>
        <dbReference type="EMBL" id="MBF8179468.1"/>
    </source>
</evidence>
<feature type="transmembrane region" description="Helical" evidence="6">
    <location>
        <begin position="227"/>
        <end position="247"/>
    </location>
</feature>
<keyword evidence="4 6" id="KW-0472">Membrane</keyword>
<feature type="compositionally biased region" description="Low complexity" evidence="5">
    <location>
        <begin position="403"/>
        <end position="414"/>
    </location>
</feature>
<evidence type="ECO:0000256" key="5">
    <source>
        <dbReference type="SAM" id="MobiDB-lite"/>
    </source>
</evidence>
<proteinExistence type="predicted"/>
<dbReference type="Proteomes" id="UP000657372">
    <property type="component" value="Unassembled WGS sequence"/>
</dbReference>
<feature type="signal peptide" evidence="7">
    <location>
        <begin position="1"/>
        <end position="22"/>
    </location>
</feature>
<keyword evidence="2 6" id="KW-0812">Transmembrane</keyword>
<dbReference type="InterPro" id="IPR007688">
    <property type="entry name" value="Conjugal_tfr_TrbL/VirB6"/>
</dbReference>
<evidence type="ECO:0000256" key="1">
    <source>
        <dbReference type="ARBA" id="ARBA00004141"/>
    </source>
</evidence>
<protein>
    <submittedName>
        <fullName evidence="8">P-type conjugative transfer protein TrbL</fullName>
    </submittedName>
</protein>
<feature type="compositionally biased region" description="Low complexity" evidence="5">
    <location>
        <begin position="460"/>
        <end position="483"/>
    </location>
</feature>
<feature type="region of interest" description="Disordered" evidence="5">
    <location>
        <begin position="399"/>
        <end position="519"/>
    </location>
</feature>
<comment type="subcellular location">
    <subcellularLocation>
        <location evidence="1">Membrane</location>
        <topology evidence="1">Multi-pass membrane protein</topology>
    </subcellularLocation>
</comment>
<keyword evidence="3 6" id="KW-1133">Transmembrane helix</keyword>
<accession>A0ABS0EXA7</accession>
<feature type="transmembrane region" description="Helical" evidence="6">
    <location>
        <begin position="166"/>
        <end position="185"/>
    </location>
</feature>
<evidence type="ECO:0000256" key="7">
    <source>
        <dbReference type="SAM" id="SignalP"/>
    </source>
</evidence>
<evidence type="ECO:0000256" key="3">
    <source>
        <dbReference type="ARBA" id="ARBA00022989"/>
    </source>
</evidence>
<feature type="transmembrane region" description="Helical" evidence="6">
    <location>
        <begin position="259"/>
        <end position="280"/>
    </location>
</feature>
<dbReference type="InterPro" id="IPR014150">
    <property type="entry name" value="Conjugal_tfr_TrbL"/>
</dbReference>
<reference evidence="8 9" key="1">
    <citation type="submission" date="2020-11" db="EMBL/GenBank/DDBJ databases">
        <title>WGS of Herminiimonas contaminans strain Marseille-Q4544 isolated from planarians Schmidtea mediterranea.</title>
        <authorList>
            <person name="Kangale L."/>
        </authorList>
    </citation>
    <scope>NUCLEOTIDE SEQUENCE [LARGE SCALE GENOMIC DNA]</scope>
    <source>
        <strain evidence="8 9">Marseille-Q4544</strain>
    </source>
</reference>
<dbReference type="RefSeq" id="WP_195876501.1">
    <property type="nucleotide sequence ID" value="NZ_JADOEL010000019.1"/>
</dbReference>
<evidence type="ECO:0000313" key="9">
    <source>
        <dbReference type="Proteomes" id="UP000657372"/>
    </source>
</evidence>
<gene>
    <name evidence="8" type="primary">trbL</name>
    <name evidence="8" type="ORF">IXC47_17430</name>
</gene>
<evidence type="ECO:0000256" key="6">
    <source>
        <dbReference type="SAM" id="Phobius"/>
    </source>
</evidence>
<dbReference type="NCBIfam" id="TIGR02783">
    <property type="entry name" value="TrbL_P"/>
    <property type="match status" value="1"/>
</dbReference>
<dbReference type="EMBL" id="JADOEL010000019">
    <property type="protein sequence ID" value="MBF8179468.1"/>
    <property type="molecule type" value="Genomic_DNA"/>
</dbReference>
<keyword evidence="9" id="KW-1185">Reference proteome</keyword>
<sequence length="579" mass="57732">MKQRNLFLLAFGLLMIASPAFADTTGYDLGSIMDKYQAAATQFGSNITAVALKLCYTLFAIDLAWTVLGRLLKGSDIVEIGTTLIMRVMWVGLVVWVINNPSVPLAFVNGFIQLGKTGANTSAISPGDVFWQGIDLVNMMMTKFSDNATVAGVPVPAGIAAMANPFAAILIGIALIVIVVCYAMLAAQFAVAWVQLWFYLAVYPIVLAFGAMKWTKDIAMKVITTPLVYGVRFMAIYFIMAVGTTLAQDFGTEIGNLSLTNLTPIWTILAGSVLLFMLTLKVPTLAADLLGGTASLSAGDGVGAGLVAGGAVAAVAGGAYAAGSTLANGVGGAIKAGQAAITQAREKGATGVMGTAAGAAGAVGSAVGEAAMEGIKGLGGDSMGGRLAGRIDTKTAGIRESKAAASVSAPSVPGSQPPAPASGESSPATTTPQAPPATEGSQSTQPAAAPTETPPEPTRDTPAAPTTSSTATGEPGAPAATSTDVTAPALATPPAQNGLPAEAPSAHTPPIAAPVANAERVHASDPVAVAAAVPTGDTADAESPGASSKAALAVKAVLNEVQKTSGSGGGSVQTSHGNE</sequence>
<feature type="chain" id="PRO_5045912202" evidence="7">
    <location>
        <begin position="23"/>
        <end position="579"/>
    </location>
</feature>
<keyword evidence="7" id="KW-0732">Signal</keyword>
<name>A0ABS0EXA7_9BURK</name>
<feature type="compositionally biased region" description="Low complexity" evidence="5">
    <location>
        <begin position="421"/>
        <end position="438"/>
    </location>
</feature>
<dbReference type="Pfam" id="PF04610">
    <property type="entry name" value="TrbL"/>
    <property type="match status" value="1"/>
</dbReference>
<feature type="transmembrane region" description="Helical" evidence="6">
    <location>
        <begin position="197"/>
        <end position="215"/>
    </location>
</feature>
<evidence type="ECO:0000256" key="2">
    <source>
        <dbReference type="ARBA" id="ARBA00022692"/>
    </source>
</evidence>
<evidence type="ECO:0000256" key="4">
    <source>
        <dbReference type="ARBA" id="ARBA00023136"/>
    </source>
</evidence>
<feature type="transmembrane region" description="Helical" evidence="6">
    <location>
        <begin position="46"/>
        <end position="65"/>
    </location>
</feature>